<evidence type="ECO:0000313" key="2">
    <source>
        <dbReference type="EMBL" id="CAI9946377.1"/>
    </source>
</evidence>
<evidence type="ECO:0000313" key="4">
    <source>
        <dbReference type="Proteomes" id="UP001642409"/>
    </source>
</evidence>
<evidence type="ECO:0000256" key="1">
    <source>
        <dbReference type="SAM" id="Coils"/>
    </source>
</evidence>
<evidence type="ECO:0000313" key="3">
    <source>
        <dbReference type="EMBL" id="CAL6021514.1"/>
    </source>
</evidence>
<keyword evidence="4" id="KW-1185">Reference proteome</keyword>
<dbReference type="EMBL" id="CAXDID020000089">
    <property type="protein sequence ID" value="CAL6021514.1"/>
    <property type="molecule type" value="Genomic_DNA"/>
</dbReference>
<name>A0AA86UD39_9EUKA</name>
<gene>
    <name evidence="3" type="ORF">HINF_LOCUS28202</name>
    <name evidence="2" type="ORF">HINF_LOCUS34022</name>
</gene>
<sequence>MQIVEVLRHSFDVLKPLQTSFSVNYQIKRESFTDEQSDIQIQPQQTIRNTFTFNYLKTKLQIDKSQIQSLNQNLNLLQMQTERLELNMKNLFRNQFVLEKQMK</sequence>
<organism evidence="2">
    <name type="scientific">Hexamita inflata</name>
    <dbReference type="NCBI Taxonomy" id="28002"/>
    <lineage>
        <taxon>Eukaryota</taxon>
        <taxon>Metamonada</taxon>
        <taxon>Diplomonadida</taxon>
        <taxon>Hexamitidae</taxon>
        <taxon>Hexamitinae</taxon>
        <taxon>Hexamita</taxon>
    </lineage>
</organism>
<keyword evidence="1" id="KW-0175">Coiled coil</keyword>
<feature type="coiled-coil region" evidence="1">
    <location>
        <begin position="60"/>
        <end position="94"/>
    </location>
</feature>
<proteinExistence type="predicted"/>
<dbReference type="Proteomes" id="UP001642409">
    <property type="component" value="Unassembled WGS sequence"/>
</dbReference>
<reference evidence="2" key="1">
    <citation type="submission" date="2023-06" db="EMBL/GenBank/DDBJ databases">
        <authorList>
            <person name="Kurt Z."/>
        </authorList>
    </citation>
    <scope>NUCLEOTIDE SEQUENCE</scope>
</reference>
<reference evidence="3 4" key="2">
    <citation type="submission" date="2024-07" db="EMBL/GenBank/DDBJ databases">
        <authorList>
            <person name="Akdeniz Z."/>
        </authorList>
    </citation>
    <scope>NUCLEOTIDE SEQUENCE [LARGE SCALE GENOMIC DNA]</scope>
</reference>
<dbReference type="EMBL" id="CATOUU010000762">
    <property type="protein sequence ID" value="CAI9946377.1"/>
    <property type="molecule type" value="Genomic_DNA"/>
</dbReference>
<accession>A0AA86UD39</accession>
<comment type="caution">
    <text evidence="2">The sequence shown here is derived from an EMBL/GenBank/DDBJ whole genome shotgun (WGS) entry which is preliminary data.</text>
</comment>
<protein>
    <submittedName>
        <fullName evidence="3">Hypothetical_protein</fullName>
    </submittedName>
</protein>
<dbReference type="AlphaFoldDB" id="A0AA86UD39"/>